<name>A0AB74TKI7_9LACT</name>
<accession>A0AB74TKI7</accession>
<keyword evidence="1" id="KW-1133">Transmembrane helix</keyword>
<evidence type="ECO:0000256" key="1">
    <source>
        <dbReference type="SAM" id="Phobius"/>
    </source>
</evidence>
<dbReference type="RefSeq" id="WP_347299806.1">
    <property type="nucleotide sequence ID" value="NZ_CP142433.1"/>
</dbReference>
<sequence>MDTEALNYILVILLSVLNFIQYKQARNLKKENSILRDKIKRLRKNKKL</sequence>
<organism evidence="2">
    <name type="scientific">Dolosigranulum savutiense</name>
    <dbReference type="NCBI Taxonomy" id="3110288"/>
    <lineage>
        <taxon>Bacteria</taxon>
        <taxon>Bacillati</taxon>
        <taxon>Bacillota</taxon>
        <taxon>Bacilli</taxon>
        <taxon>Lactobacillales</taxon>
        <taxon>Carnobacteriaceae</taxon>
        <taxon>Dolosigranulum</taxon>
    </lineage>
</organism>
<gene>
    <name evidence="2" type="ORF">VUQ08_04855</name>
</gene>
<evidence type="ECO:0000313" key="2">
    <source>
        <dbReference type="EMBL" id="XBC45228.1"/>
    </source>
</evidence>
<dbReference type="AlphaFoldDB" id="A0AB74TKI7"/>
<keyword evidence="1" id="KW-0472">Membrane</keyword>
<feature type="transmembrane region" description="Helical" evidence="1">
    <location>
        <begin position="6"/>
        <end position="22"/>
    </location>
</feature>
<reference evidence="2" key="1">
    <citation type="submission" date="2023-12" db="EMBL/GenBank/DDBJ databases">
        <title>Dolosigranulum savutii sp. nov. isolated from human upper respiratory samples collected in Botswana.</title>
        <authorList>
            <person name="Kelly M.S."/>
        </authorList>
    </citation>
    <scope>NUCLEOTIDE SEQUENCE</scope>
    <source>
        <strain evidence="2">MSK433</strain>
    </source>
</reference>
<dbReference type="EMBL" id="CP142433">
    <property type="protein sequence ID" value="XBC45228.1"/>
    <property type="molecule type" value="Genomic_DNA"/>
</dbReference>
<keyword evidence="1" id="KW-0812">Transmembrane</keyword>
<protein>
    <submittedName>
        <fullName evidence="2">Uncharacterized protein</fullName>
    </submittedName>
</protein>
<proteinExistence type="predicted"/>